<reference evidence="4 5" key="2">
    <citation type="journal article" date="2017" name="Genome Biol.">
        <title>New reference genome sequences of hot pepper reveal the massive evolution of plant disease-resistance genes by retroduplication.</title>
        <authorList>
            <person name="Kim S."/>
            <person name="Park J."/>
            <person name="Yeom S.I."/>
            <person name="Kim Y.M."/>
            <person name="Seo E."/>
            <person name="Kim K.T."/>
            <person name="Kim M.S."/>
            <person name="Lee J.M."/>
            <person name="Cheong K."/>
            <person name="Shin H.S."/>
            <person name="Kim S.B."/>
            <person name="Han K."/>
            <person name="Lee J."/>
            <person name="Park M."/>
            <person name="Lee H.A."/>
            <person name="Lee H.Y."/>
            <person name="Lee Y."/>
            <person name="Oh S."/>
            <person name="Lee J.H."/>
            <person name="Choi E."/>
            <person name="Choi E."/>
            <person name="Lee S.E."/>
            <person name="Jeon J."/>
            <person name="Kim H."/>
            <person name="Choi G."/>
            <person name="Song H."/>
            <person name="Lee J."/>
            <person name="Lee S.C."/>
            <person name="Kwon J.K."/>
            <person name="Lee H.Y."/>
            <person name="Koo N."/>
            <person name="Hong Y."/>
            <person name="Kim R.W."/>
            <person name="Kang W.H."/>
            <person name="Huh J.H."/>
            <person name="Kang B.C."/>
            <person name="Yang T.J."/>
            <person name="Lee Y.H."/>
            <person name="Bennetzen J.L."/>
            <person name="Choi D."/>
        </authorList>
    </citation>
    <scope>NUCLEOTIDE SEQUENCE [LARGE SCALE GENOMIC DNA]</scope>
    <source>
        <strain evidence="5">cv. CM334</strain>
    </source>
</reference>
<feature type="domain" description="Cystatin" evidence="3">
    <location>
        <begin position="72"/>
        <end position="148"/>
    </location>
</feature>
<dbReference type="SUPFAM" id="SSF54403">
    <property type="entry name" value="Cystatin/monellin"/>
    <property type="match status" value="1"/>
</dbReference>
<dbReference type="Gramene" id="PHT62515">
    <property type="protein sequence ID" value="PHT62515"/>
    <property type="gene ID" value="T459_33636"/>
</dbReference>
<evidence type="ECO:0000313" key="5">
    <source>
        <dbReference type="Proteomes" id="UP000222542"/>
    </source>
</evidence>
<accession>A0A2G2XYF7</accession>
<keyword evidence="1" id="KW-0646">Protease inhibitor</keyword>
<name>A0A2G2XYF7_CAPAN</name>
<organism evidence="4 5">
    <name type="scientific">Capsicum annuum</name>
    <name type="common">Capsicum pepper</name>
    <dbReference type="NCBI Taxonomy" id="4072"/>
    <lineage>
        <taxon>Eukaryota</taxon>
        <taxon>Viridiplantae</taxon>
        <taxon>Streptophyta</taxon>
        <taxon>Embryophyta</taxon>
        <taxon>Tracheophyta</taxon>
        <taxon>Spermatophyta</taxon>
        <taxon>Magnoliopsida</taxon>
        <taxon>eudicotyledons</taxon>
        <taxon>Gunneridae</taxon>
        <taxon>Pentapetalae</taxon>
        <taxon>asterids</taxon>
        <taxon>lamiids</taxon>
        <taxon>Solanales</taxon>
        <taxon>Solanaceae</taxon>
        <taxon>Solanoideae</taxon>
        <taxon>Capsiceae</taxon>
        <taxon>Capsicum</taxon>
    </lineage>
</organism>
<evidence type="ECO:0000259" key="3">
    <source>
        <dbReference type="Pfam" id="PF16845"/>
    </source>
</evidence>
<reference evidence="4 5" key="1">
    <citation type="journal article" date="2014" name="Nat. Genet.">
        <title>Genome sequence of the hot pepper provides insights into the evolution of pungency in Capsicum species.</title>
        <authorList>
            <person name="Kim S."/>
            <person name="Park M."/>
            <person name="Yeom S.I."/>
            <person name="Kim Y.M."/>
            <person name="Lee J.M."/>
            <person name="Lee H.A."/>
            <person name="Seo E."/>
            <person name="Choi J."/>
            <person name="Cheong K."/>
            <person name="Kim K.T."/>
            <person name="Jung K."/>
            <person name="Lee G.W."/>
            <person name="Oh S.K."/>
            <person name="Bae C."/>
            <person name="Kim S.B."/>
            <person name="Lee H.Y."/>
            <person name="Kim S.Y."/>
            <person name="Kim M.S."/>
            <person name="Kang B.C."/>
            <person name="Jo Y.D."/>
            <person name="Yang H.B."/>
            <person name="Jeong H.J."/>
            <person name="Kang W.H."/>
            <person name="Kwon J.K."/>
            <person name="Shin C."/>
            <person name="Lim J.Y."/>
            <person name="Park J.H."/>
            <person name="Huh J.H."/>
            <person name="Kim J.S."/>
            <person name="Kim B.D."/>
            <person name="Cohen O."/>
            <person name="Paran I."/>
            <person name="Suh M.C."/>
            <person name="Lee S.B."/>
            <person name="Kim Y.K."/>
            <person name="Shin Y."/>
            <person name="Noh S.J."/>
            <person name="Park J."/>
            <person name="Seo Y.S."/>
            <person name="Kwon S.Y."/>
            <person name="Kim H.A."/>
            <person name="Park J.M."/>
            <person name="Kim H.J."/>
            <person name="Choi S.B."/>
            <person name="Bosland P.W."/>
            <person name="Reeves G."/>
            <person name="Jo S.H."/>
            <person name="Lee B.W."/>
            <person name="Cho H.T."/>
            <person name="Choi H.S."/>
            <person name="Lee M.S."/>
            <person name="Yu Y."/>
            <person name="Do Choi Y."/>
            <person name="Park B.S."/>
            <person name="van Deynze A."/>
            <person name="Ashrafi H."/>
            <person name="Hill T."/>
            <person name="Kim W.T."/>
            <person name="Pai H.S."/>
            <person name="Ahn H.K."/>
            <person name="Yeam I."/>
            <person name="Giovannoni J.J."/>
            <person name="Rose J.K."/>
            <person name="Sorensen I."/>
            <person name="Lee S.J."/>
            <person name="Kim R.W."/>
            <person name="Choi I.Y."/>
            <person name="Choi B.S."/>
            <person name="Lim J.S."/>
            <person name="Lee Y.H."/>
            <person name="Choi D."/>
        </authorList>
    </citation>
    <scope>NUCLEOTIDE SEQUENCE [LARGE SCALE GENOMIC DNA]</scope>
    <source>
        <strain evidence="5">cv. CM334</strain>
    </source>
</reference>
<dbReference type="InterPro" id="IPR046350">
    <property type="entry name" value="Cystatin_sf"/>
</dbReference>
<protein>
    <recommendedName>
        <fullName evidence="3">Cystatin domain-containing protein</fullName>
    </recommendedName>
</protein>
<evidence type="ECO:0000256" key="2">
    <source>
        <dbReference type="ARBA" id="ARBA00022704"/>
    </source>
</evidence>
<keyword evidence="5" id="KW-1185">Reference proteome</keyword>
<evidence type="ECO:0000256" key="1">
    <source>
        <dbReference type="ARBA" id="ARBA00022690"/>
    </source>
</evidence>
<dbReference type="Proteomes" id="UP000222542">
    <property type="component" value="Unassembled WGS sequence"/>
</dbReference>
<keyword evidence="2" id="KW-0789">Thiol protease inhibitor</keyword>
<dbReference type="EMBL" id="AYRZ02000073">
    <property type="protein sequence ID" value="PHT62515.1"/>
    <property type="molecule type" value="Genomic_DNA"/>
</dbReference>
<dbReference type="STRING" id="4072.A0A2G2XYF7"/>
<dbReference type="PANTHER" id="PTHR47364">
    <property type="entry name" value="CYSTEINE PROTEINASE INHIBITOR 5"/>
    <property type="match status" value="1"/>
</dbReference>
<sequence>MMYFHRHNTTYIFRSFSSYKEKKSVKFSPILATLLVVVAIVLLHVSDARSDLKEVPDWVVWGWNPITNLTGKVVELAKFAVDKHNKEAKTKLEYQKVTKGVVQVYRDKIYYRLIVVVKDENNTLHNYLAKVWFKLFDNTRDLISFKECDVENRDDGNCNI</sequence>
<dbReference type="GO" id="GO:0004869">
    <property type="term" value="F:cysteine-type endopeptidase inhibitor activity"/>
    <property type="evidence" value="ECO:0007669"/>
    <property type="project" value="UniProtKB-KW"/>
</dbReference>
<dbReference type="PANTHER" id="PTHR47364:SF19">
    <property type="entry name" value="CYSTEINE PROTEINASE INHIBITOR 1-LIKE"/>
    <property type="match status" value="1"/>
</dbReference>
<dbReference type="AlphaFoldDB" id="A0A2G2XYF7"/>
<comment type="caution">
    <text evidence="4">The sequence shown here is derived from an EMBL/GenBank/DDBJ whole genome shotgun (WGS) entry which is preliminary data.</text>
</comment>
<dbReference type="Pfam" id="PF16845">
    <property type="entry name" value="SQAPI"/>
    <property type="match status" value="1"/>
</dbReference>
<gene>
    <name evidence="4" type="ORF">T459_33636</name>
</gene>
<proteinExistence type="predicted"/>
<dbReference type="Gene3D" id="3.10.450.10">
    <property type="match status" value="1"/>
</dbReference>
<dbReference type="InterPro" id="IPR000010">
    <property type="entry name" value="Cystatin_dom"/>
</dbReference>
<evidence type="ECO:0000313" key="4">
    <source>
        <dbReference type="EMBL" id="PHT62515.1"/>
    </source>
</evidence>